<name>A0A6P7H106_DIAVI</name>
<evidence type="ECO:0000256" key="1">
    <source>
        <dbReference type="SAM" id="SignalP"/>
    </source>
</evidence>
<keyword evidence="1" id="KW-0732">Signal</keyword>
<dbReference type="InParanoid" id="A0A6P7H106"/>
<feature type="signal peptide" evidence="1">
    <location>
        <begin position="1"/>
        <end position="21"/>
    </location>
</feature>
<dbReference type="RefSeq" id="XP_028155671.1">
    <property type="nucleotide sequence ID" value="XM_028299870.1"/>
</dbReference>
<dbReference type="OrthoDB" id="6758313at2759"/>
<accession>A0A6P7H106</accession>
<evidence type="ECO:0000313" key="2">
    <source>
        <dbReference type="RefSeq" id="XP_028155671.1"/>
    </source>
</evidence>
<feature type="chain" id="PRO_5028011734" evidence="1">
    <location>
        <begin position="22"/>
        <end position="198"/>
    </location>
</feature>
<organism evidence="2">
    <name type="scientific">Diabrotica virgifera virgifera</name>
    <name type="common">western corn rootworm</name>
    <dbReference type="NCBI Taxonomy" id="50390"/>
    <lineage>
        <taxon>Eukaryota</taxon>
        <taxon>Metazoa</taxon>
        <taxon>Ecdysozoa</taxon>
        <taxon>Arthropoda</taxon>
        <taxon>Hexapoda</taxon>
        <taxon>Insecta</taxon>
        <taxon>Pterygota</taxon>
        <taxon>Neoptera</taxon>
        <taxon>Endopterygota</taxon>
        <taxon>Coleoptera</taxon>
        <taxon>Polyphaga</taxon>
        <taxon>Cucujiformia</taxon>
        <taxon>Chrysomeloidea</taxon>
        <taxon>Chrysomelidae</taxon>
        <taxon>Galerucinae</taxon>
        <taxon>Diabroticina</taxon>
        <taxon>Diabroticites</taxon>
        <taxon>Diabrotica</taxon>
    </lineage>
</organism>
<dbReference type="AlphaFoldDB" id="A0A6P7H106"/>
<reference evidence="2" key="1">
    <citation type="submission" date="2025-08" db="UniProtKB">
        <authorList>
            <consortium name="RefSeq"/>
        </authorList>
    </citation>
    <scope>IDENTIFICATION</scope>
</reference>
<protein>
    <submittedName>
        <fullName evidence="2">Uncharacterized protein LOC114349487</fullName>
    </submittedName>
</protein>
<gene>
    <name evidence="2" type="primary">LOC114349487</name>
</gene>
<sequence>MKQLYFFICIGILSTINGIDASDNDVDLYKEKSRCVKIYYVDDGFYNVNCFAKLSNNDYGIVTNKNDTIVVSDAQKDRQCFKITSGQHNGTSVACMQEVDKNCIETRAKIKDVRKINEIPCKIQVDRRELGLSFEKMHVIFRCNISFEKTQVIGSKEMFTVKYCKSPRSNKNRMEDFDDPHTHGFIAYVPDLYPKREK</sequence>
<proteinExistence type="predicted"/>